<dbReference type="Pfam" id="PF00201">
    <property type="entry name" value="UDPGT"/>
    <property type="match status" value="1"/>
</dbReference>
<reference evidence="5 6" key="1">
    <citation type="submission" date="2024-01" db="EMBL/GenBank/DDBJ databases">
        <title>The genomes of 5 underutilized Papilionoideae crops provide insights into root nodulation and disease resistance.</title>
        <authorList>
            <person name="Yuan L."/>
        </authorList>
    </citation>
    <scope>NUCLEOTIDE SEQUENCE [LARGE SCALE GENOMIC DNA]</scope>
    <source>
        <strain evidence="5">LY-2023</strain>
        <tissue evidence="5">Leaf</tissue>
    </source>
</reference>
<organism evidence="5 6">
    <name type="scientific">Clitoria ternatea</name>
    <name type="common">Butterfly pea</name>
    <dbReference type="NCBI Taxonomy" id="43366"/>
    <lineage>
        <taxon>Eukaryota</taxon>
        <taxon>Viridiplantae</taxon>
        <taxon>Streptophyta</taxon>
        <taxon>Embryophyta</taxon>
        <taxon>Tracheophyta</taxon>
        <taxon>Spermatophyta</taxon>
        <taxon>Magnoliopsida</taxon>
        <taxon>eudicotyledons</taxon>
        <taxon>Gunneridae</taxon>
        <taxon>Pentapetalae</taxon>
        <taxon>rosids</taxon>
        <taxon>fabids</taxon>
        <taxon>Fabales</taxon>
        <taxon>Fabaceae</taxon>
        <taxon>Papilionoideae</taxon>
        <taxon>50 kb inversion clade</taxon>
        <taxon>NPAAA clade</taxon>
        <taxon>indigoferoid/millettioid clade</taxon>
        <taxon>Phaseoleae</taxon>
        <taxon>Clitoria</taxon>
    </lineage>
</organism>
<evidence type="ECO:0000256" key="1">
    <source>
        <dbReference type="ARBA" id="ARBA00009995"/>
    </source>
</evidence>
<dbReference type="PANTHER" id="PTHR48048:SF94">
    <property type="entry name" value="GLYCOSYLTRANSFERASE"/>
    <property type="match status" value="1"/>
</dbReference>
<dbReference type="InterPro" id="IPR050481">
    <property type="entry name" value="UDP-glycosyltransf_plant"/>
</dbReference>
<keyword evidence="2 3" id="KW-0808">Transferase</keyword>
<dbReference type="PANTHER" id="PTHR48048">
    <property type="entry name" value="GLYCOSYLTRANSFERASE"/>
    <property type="match status" value="1"/>
</dbReference>
<dbReference type="EC" id="2.4.1.-" evidence="4"/>
<dbReference type="PROSITE" id="PS00375">
    <property type="entry name" value="UDPGT"/>
    <property type="match status" value="1"/>
</dbReference>
<keyword evidence="3" id="KW-0328">Glycosyltransferase</keyword>
<comment type="similarity">
    <text evidence="1 3">Belongs to the UDP-glycosyltransferase family.</text>
</comment>
<evidence type="ECO:0000256" key="3">
    <source>
        <dbReference type="RuleBase" id="RU003718"/>
    </source>
</evidence>
<dbReference type="SUPFAM" id="SSF53756">
    <property type="entry name" value="UDP-Glycosyltransferase/glycogen phosphorylase"/>
    <property type="match status" value="1"/>
</dbReference>
<dbReference type="InterPro" id="IPR002213">
    <property type="entry name" value="UDP_glucos_trans"/>
</dbReference>
<dbReference type="EMBL" id="JAYKXN010000003">
    <property type="protein sequence ID" value="KAK7300960.1"/>
    <property type="molecule type" value="Genomic_DNA"/>
</dbReference>
<protein>
    <recommendedName>
        <fullName evidence="4">Glycosyltransferase</fullName>
        <ecNumber evidence="4">2.4.1.-</ecNumber>
    </recommendedName>
</protein>
<dbReference type="Gene3D" id="3.40.50.2000">
    <property type="entry name" value="Glycogen Phosphorylase B"/>
    <property type="match status" value="2"/>
</dbReference>
<dbReference type="CDD" id="cd03784">
    <property type="entry name" value="GT1_Gtf-like"/>
    <property type="match status" value="1"/>
</dbReference>
<sequence>MLDKERRPVGFRRNTKYLILQPHSENKTAKTMAEMKMKKAELIFLPFPEIGHLASALQLAQLLINRGNHLSITILCTKFHYTPFSDVYTRSVLASHPQIKLIDLTHVELPPQELLLKSLPGYILTFMQSLVPHVKATIQNIQSSTSNPVIGLVLDFICAFMIDVGNDLGIPSYLFMPSNVGFLSFLLSLQKRQIEDVFKFNDSSDPHLLVPGFSNLVPSSVLPDSVFNKEGGYAAYYKISQRLRDAKGIIVNTFSELEQGYIDALFDGQSQTPHIYAAGPLIDLKGGPHPNLDQNQHESILKWLDEQPPFSVVFLCFGSRGSFDPSQTREIALGLRRSGVRFLWAMRFPTPTKDNAERTLPEGFLEWMEMEGRGLLCEWAPQVEILAHRAIGGFVSHCGWNSILESLWFGVPILTWPVYAEQQLNAFTMVREWGLGVELRVDYRRGSDPVLAEEIEKGLKRLMDKDNVVHKKVQDMKEVARKAVLSDGSSFTSIGKLIDDMIANH</sequence>
<gene>
    <name evidence="5" type="ORF">RJT34_11813</name>
</gene>
<dbReference type="GO" id="GO:0035251">
    <property type="term" value="F:UDP-glucosyltransferase activity"/>
    <property type="evidence" value="ECO:0007669"/>
    <property type="project" value="InterPro"/>
</dbReference>
<evidence type="ECO:0000256" key="4">
    <source>
        <dbReference type="RuleBase" id="RU362057"/>
    </source>
</evidence>
<evidence type="ECO:0000256" key="2">
    <source>
        <dbReference type="ARBA" id="ARBA00022679"/>
    </source>
</evidence>
<proteinExistence type="inferred from homology"/>
<evidence type="ECO:0000313" key="5">
    <source>
        <dbReference type="EMBL" id="KAK7300960.1"/>
    </source>
</evidence>
<dbReference type="InterPro" id="IPR035595">
    <property type="entry name" value="UDP_glycos_trans_CS"/>
</dbReference>
<accession>A0AAN9JKM3</accession>
<comment type="caution">
    <text evidence="5">The sequence shown here is derived from an EMBL/GenBank/DDBJ whole genome shotgun (WGS) entry which is preliminary data.</text>
</comment>
<keyword evidence="6" id="KW-1185">Reference proteome</keyword>
<dbReference type="AlphaFoldDB" id="A0AAN9JKM3"/>
<name>A0AAN9JKM3_CLITE</name>
<dbReference type="Proteomes" id="UP001359559">
    <property type="component" value="Unassembled WGS sequence"/>
</dbReference>
<dbReference type="FunFam" id="3.40.50.2000:FF:000056">
    <property type="entry name" value="Glycosyltransferase"/>
    <property type="match status" value="1"/>
</dbReference>
<evidence type="ECO:0000313" key="6">
    <source>
        <dbReference type="Proteomes" id="UP001359559"/>
    </source>
</evidence>